<keyword evidence="8" id="KW-1185">Reference proteome</keyword>
<sequence>MIFSKTAFFDTSTDLNAQCLSTRLSFFSLGLGTAAWAPLIPFAQQRLHLNHADFGLLLLCMGIGSMLAMPVTGKLIKYVGCKAIIGLAILAIALILPLLTLFNTALLMAALLFVFGVVVGSLGVAINLQAVMVEKNSPTSLMSGFHGMCSLGGLAGVMLVTALLSISISPLISAIAISAMLLGIGMMAVPHCLTELADETPANSVTETKPAQRLPSPYIILMGIVCFIAFLSEGAAMDWSGIYLISEFGINASFAGLAYTFFAITMTIGRFTGQYWLKLLGEKNIISYSAAGAALGLGIIIAAPHWSVALLGYAVLGFGCSNIVPVMFSRVGRQNIMPKAVALSVVSTIAYSGSLSGPALVGFLSEMIGLGTVFMLMAVLLVSITFLNRFTQVKA</sequence>
<feature type="transmembrane region" description="Helical" evidence="5">
    <location>
        <begin position="172"/>
        <end position="193"/>
    </location>
</feature>
<dbReference type="Gene3D" id="1.20.1250.20">
    <property type="entry name" value="MFS general substrate transporter like domains"/>
    <property type="match status" value="2"/>
</dbReference>
<dbReference type="InterPro" id="IPR051788">
    <property type="entry name" value="MFS_Transporter"/>
</dbReference>
<evidence type="ECO:0000256" key="3">
    <source>
        <dbReference type="ARBA" id="ARBA00022989"/>
    </source>
</evidence>
<feature type="transmembrane region" description="Helical" evidence="5">
    <location>
        <begin position="367"/>
        <end position="387"/>
    </location>
</feature>
<keyword evidence="4 5" id="KW-0472">Membrane</keyword>
<dbReference type="InterPro" id="IPR011701">
    <property type="entry name" value="MFS"/>
</dbReference>
<reference evidence="7 8" key="1">
    <citation type="submission" date="2017-05" db="EMBL/GenBank/DDBJ databases">
        <title>Acinetobacter populi ANC 5415 (= PBJ7), whole genome shotgun sequencing project.</title>
        <authorList>
            <person name="Nemec A."/>
            <person name="Radolfova-Krizova L."/>
        </authorList>
    </citation>
    <scope>NUCLEOTIDE SEQUENCE [LARGE SCALE GENOMIC DNA]</scope>
    <source>
        <strain evidence="7 8">PBJ7</strain>
    </source>
</reference>
<evidence type="ECO:0000313" key="8">
    <source>
        <dbReference type="Proteomes" id="UP000196536"/>
    </source>
</evidence>
<feature type="domain" description="Major facilitator superfamily (MFS) profile" evidence="6">
    <location>
        <begin position="218"/>
        <end position="395"/>
    </location>
</feature>
<feature type="transmembrane region" description="Helical" evidence="5">
    <location>
        <begin position="145"/>
        <end position="166"/>
    </location>
</feature>
<evidence type="ECO:0000256" key="5">
    <source>
        <dbReference type="SAM" id="Phobius"/>
    </source>
</evidence>
<feature type="transmembrane region" description="Helical" evidence="5">
    <location>
        <begin position="108"/>
        <end position="133"/>
    </location>
</feature>
<dbReference type="SUPFAM" id="SSF103473">
    <property type="entry name" value="MFS general substrate transporter"/>
    <property type="match status" value="1"/>
</dbReference>
<feature type="transmembrane region" description="Helical" evidence="5">
    <location>
        <begin position="252"/>
        <end position="273"/>
    </location>
</feature>
<gene>
    <name evidence="7" type="ORF">CAP51_00945</name>
</gene>
<name>A0A1Z9Z183_9GAMM</name>
<dbReference type="OrthoDB" id="9810941at2"/>
<accession>A0A1Z9Z183</accession>
<dbReference type="PANTHER" id="PTHR23514:SF13">
    <property type="entry name" value="INNER MEMBRANE PROTEIN YBJJ"/>
    <property type="match status" value="1"/>
</dbReference>
<evidence type="ECO:0000313" key="7">
    <source>
        <dbReference type="EMBL" id="OUY08220.1"/>
    </source>
</evidence>
<dbReference type="EMBL" id="NEXX01000001">
    <property type="protein sequence ID" value="OUY08220.1"/>
    <property type="molecule type" value="Genomic_DNA"/>
</dbReference>
<evidence type="ECO:0000256" key="2">
    <source>
        <dbReference type="ARBA" id="ARBA00022692"/>
    </source>
</evidence>
<proteinExistence type="predicted"/>
<dbReference type="GO" id="GO:0016020">
    <property type="term" value="C:membrane"/>
    <property type="evidence" value="ECO:0007669"/>
    <property type="project" value="UniProtKB-SubCell"/>
</dbReference>
<dbReference type="CDD" id="cd17393">
    <property type="entry name" value="MFS_MosC_like"/>
    <property type="match status" value="1"/>
</dbReference>
<feature type="transmembrane region" description="Helical" evidence="5">
    <location>
        <begin position="285"/>
        <end position="304"/>
    </location>
</feature>
<feature type="transmembrane region" description="Helical" evidence="5">
    <location>
        <begin position="24"/>
        <end position="42"/>
    </location>
</feature>
<comment type="caution">
    <text evidence="7">The sequence shown here is derived from an EMBL/GenBank/DDBJ whole genome shotgun (WGS) entry which is preliminary data.</text>
</comment>
<dbReference type="Proteomes" id="UP000196536">
    <property type="component" value="Unassembled WGS sequence"/>
</dbReference>
<dbReference type="RefSeq" id="WP_087618861.1">
    <property type="nucleotide sequence ID" value="NZ_NEXX01000001.1"/>
</dbReference>
<comment type="subcellular location">
    <subcellularLocation>
        <location evidence="1">Membrane</location>
        <topology evidence="1">Multi-pass membrane protein</topology>
    </subcellularLocation>
</comment>
<dbReference type="Pfam" id="PF07690">
    <property type="entry name" value="MFS_1"/>
    <property type="match status" value="1"/>
</dbReference>
<feature type="transmembrane region" description="Helical" evidence="5">
    <location>
        <begin position="214"/>
        <end position="232"/>
    </location>
</feature>
<evidence type="ECO:0000256" key="4">
    <source>
        <dbReference type="ARBA" id="ARBA00023136"/>
    </source>
</evidence>
<feature type="transmembrane region" description="Helical" evidence="5">
    <location>
        <begin position="310"/>
        <end position="328"/>
    </location>
</feature>
<protein>
    <submittedName>
        <fullName evidence="7">MFS transporter</fullName>
    </submittedName>
</protein>
<dbReference type="AlphaFoldDB" id="A0A1Z9Z183"/>
<keyword evidence="3 5" id="KW-1133">Transmembrane helix</keyword>
<dbReference type="InterPro" id="IPR036259">
    <property type="entry name" value="MFS_trans_sf"/>
</dbReference>
<dbReference type="InterPro" id="IPR020846">
    <property type="entry name" value="MFS_dom"/>
</dbReference>
<evidence type="ECO:0000259" key="6">
    <source>
        <dbReference type="PROSITE" id="PS50850"/>
    </source>
</evidence>
<keyword evidence="2 5" id="KW-0812">Transmembrane</keyword>
<evidence type="ECO:0000256" key="1">
    <source>
        <dbReference type="ARBA" id="ARBA00004141"/>
    </source>
</evidence>
<dbReference type="GO" id="GO:0022857">
    <property type="term" value="F:transmembrane transporter activity"/>
    <property type="evidence" value="ECO:0007669"/>
    <property type="project" value="InterPro"/>
</dbReference>
<feature type="transmembrane region" description="Helical" evidence="5">
    <location>
        <begin position="340"/>
        <end position="361"/>
    </location>
</feature>
<dbReference type="PROSITE" id="PS50850">
    <property type="entry name" value="MFS"/>
    <property type="match status" value="1"/>
</dbReference>
<feature type="transmembrane region" description="Helical" evidence="5">
    <location>
        <begin position="83"/>
        <end position="102"/>
    </location>
</feature>
<feature type="transmembrane region" description="Helical" evidence="5">
    <location>
        <begin position="54"/>
        <end position="71"/>
    </location>
</feature>
<dbReference type="PANTHER" id="PTHR23514">
    <property type="entry name" value="BYPASS OF STOP CODON PROTEIN 6"/>
    <property type="match status" value="1"/>
</dbReference>
<organism evidence="7 8">
    <name type="scientific">Acinetobacter populi</name>
    <dbReference type="NCBI Taxonomy" id="1582270"/>
    <lineage>
        <taxon>Bacteria</taxon>
        <taxon>Pseudomonadati</taxon>
        <taxon>Pseudomonadota</taxon>
        <taxon>Gammaproteobacteria</taxon>
        <taxon>Moraxellales</taxon>
        <taxon>Moraxellaceae</taxon>
        <taxon>Acinetobacter</taxon>
    </lineage>
</organism>